<dbReference type="InterPro" id="IPR029061">
    <property type="entry name" value="THDP-binding"/>
</dbReference>
<keyword evidence="4" id="KW-0456">Lyase</keyword>
<dbReference type="VEuPathDB" id="FungiDB:sscle_13g095440"/>
<proteinExistence type="inferred from homology"/>
<dbReference type="PROSITE" id="PS60002">
    <property type="entry name" value="PHOSPHOKETOLASE_1"/>
    <property type="match status" value="1"/>
</dbReference>
<evidence type="ECO:0000259" key="7">
    <source>
        <dbReference type="Pfam" id="PF09364"/>
    </source>
</evidence>
<dbReference type="GO" id="GO:0005975">
    <property type="term" value="P:carbohydrate metabolic process"/>
    <property type="evidence" value="ECO:0007669"/>
    <property type="project" value="InterPro"/>
</dbReference>
<evidence type="ECO:0000256" key="2">
    <source>
        <dbReference type="ARBA" id="ARBA00005623"/>
    </source>
</evidence>
<evidence type="ECO:0000313" key="8">
    <source>
        <dbReference type="EMBL" id="APA14774.1"/>
    </source>
</evidence>
<comment type="similarity">
    <text evidence="2">Belongs to the XFP family.</text>
</comment>
<dbReference type="PANTHER" id="PTHR31273">
    <property type="entry name" value="PHOSPHOKETOLASE-RELATED"/>
    <property type="match status" value="1"/>
</dbReference>
<dbReference type="InterPro" id="IPR009014">
    <property type="entry name" value="Transketo_C/PFOR_II"/>
</dbReference>
<keyword evidence="3" id="KW-0786">Thiamine pyrophosphate</keyword>
<dbReference type="GO" id="GO:0016832">
    <property type="term" value="F:aldehyde-lyase activity"/>
    <property type="evidence" value="ECO:0007669"/>
    <property type="project" value="InterPro"/>
</dbReference>
<dbReference type="InterPro" id="IPR005593">
    <property type="entry name" value="Xul5P/Fru6P_PKetolase"/>
</dbReference>
<sequence>MPGEIIDRPNPQALASNISGSTTIDELAVKLEKLQIPDDDLRGLEEFRRASNYIAAAMIFLSDNAYLERDLTFDDIKPRLLGHWGTCPGLTLVYAHLNYLTKKNDLDMIYVVGPGHGAPAILSSLWLEGTLEKFYPKYSNNKQGLHNLITGFSTPSGFPSHISAEVPGSIHEGGELGYALSVAFGAVMDNPDLVVACVVGDGEAESGPTATAWHAAKYIDPAESGAVIPIVHVNGFKISERTIYGCMDDKEMASLFTGYGYQCRFVEDLEDIDRDMATSMQWALDEIRKIQKAARSGKSIMKPRWPVIIMRTPKGWSGPKIVNGGFVEGSFHAHQVPLMAAKSNKDQLTDLQKWLLSYGPAKLFTESGDVIDSVKKILPPEHKKLGQRPETYKNHEVLKIPDWKKYGVEKGTEVSCMKAIGDLLDQALVDNPKSLRLFSPDELVSNKLDAVFKHTGRDFQWDEFSNAQGGRVIEILSEHTCQGFLQGYTLTGRTGIFPSYESFLGIIHTMMIQYSKFNKMARETRFRADLSSLNYIETSTWTRQEHNGFSHQNPSFIGAVLNLKPTAARVYLPPDANTFLSTIAHCLKSTNYINLMVGSKQPQPVFLSPEEANKHCQAGASVWKFCSTDEGIDPDVVLVGIGSELMFEVVVAAALLRKKCPDLRVRVVNVTDLMILEAETLHPHSLTRDEFNSLFTADKPIHFNYHGYSNEIKGLLFGRPNLERMSIACYKEEGSTTTPFDMMLRNEVSRYHVMEWAIKGAARVNKRVALEMTGWLGEVRGSRSRVAEFILRNGKDPEGTFDTPMFEGSVFGREKEGKGGEGEKEDGFFVN</sequence>
<evidence type="ECO:0000256" key="4">
    <source>
        <dbReference type="ARBA" id="ARBA00023239"/>
    </source>
</evidence>
<feature type="region of interest" description="Disordered" evidence="5">
    <location>
        <begin position="802"/>
        <end position="831"/>
    </location>
</feature>
<dbReference type="Pfam" id="PF09364">
    <property type="entry name" value="XFP_N"/>
    <property type="match status" value="1"/>
</dbReference>
<dbReference type="SUPFAM" id="SSF52922">
    <property type="entry name" value="TK C-terminal domain-like"/>
    <property type="match status" value="1"/>
</dbReference>
<comment type="cofactor">
    <cofactor evidence="1">
        <name>thiamine diphosphate</name>
        <dbReference type="ChEBI" id="CHEBI:58937"/>
    </cofactor>
</comment>
<dbReference type="PANTHER" id="PTHR31273:SF1">
    <property type="entry name" value="PHOSPHOKETOLASE-RELATED"/>
    <property type="match status" value="1"/>
</dbReference>
<dbReference type="OrthoDB" id="2532903at2759"/>
<dbReference type="InterPro" id="IPR019790">
    <property type="entry name" value="Xul5P/Fru6P_PKetolase_CS"/>
</dbReference>
<dbReference type="Pfam" id="PF03894">
    <property type="entry name" value="XFP"/>
    <property type="match status" value="1"/>
</dbReference>
<feature type="domain" description="Xylulose 5-phosphate/Fructose 6-phosphate phosphoketolase N-terminal" evidence="7">
    <location>
        <begin position="37"/>
        <end position="393"/>
    </location>
</feature>
<accession>A0A1D9QIK6</accession>
<evidence type="ECO:0000256" key="1">
    <source>
        <dbReference type="ARBA" id="ARBA00001964"/>
    </source>
</evidence>
<dbReference type="InterPro" id="IPR018969">
    <property type="entry name" value="Xul5P/Fru6P_PKetolase_C"/>
</dbReference>
<organism evidence="8 9">
    <name type="scientific">Sclerotinia sclerotiorum (strain ATCC 18683 / 1980 / Ss-1)</name>
    <name type="common">White mold</name>
    <name type="synonym">Whetzelinia sclerotiorum</name>
    <dbReference type="NCBI Taxonomy" id="665079"/>
    <lineage>
        <taxon>Eukaryota</taxon>
        <taxon>Fungi</taxon>
        <taxon>Dikarya</taxon>
        <taxon>Ascomycota</taxon>
        <taxon>Pezizomycotina</taxon>
        <taxon>Leotiomycetes</taxon>
        <taxon>Helotiales</taxon>
        <taxon>Sclerotiniaceae</taxon>
        <taxon>Sclerotinia</taxon>
    </lineage>
</organism>
<gene>
    <name evidence="8" type="ORF">sscle_13g095440</name>
</gene>
<feature type="domain" description="Xylulose 5-phosphate/Fructose 6-phosphate phosphoketolase C-terminal" evidence="6">
    <location>
        <begin position="600"/>
        <end position="803"/>
    </location>
</feature>
<evidence type="ECO:0000313" key="9">
    <source>
        <dbReference type="Proteomes" id="UP000177798"/>
    </source>
</evidence>
<evidence type="ECO:0000259" key="6">
    <source>
        <dbReference type="Pfam" id="PF09363"/>
    </source>
</evidence>
<evidence type="ECO:0008006" key="10">
    <source>
        <dbReference type="Google" id="ProtNLM"/>
    </source>
</evidence>
<dbReference type="PROSITE" id="PS60003">
    <property type="entry name" value="PHOSPHOKETOLASE_2"/>
    <property type="match status" value="1"/>
</dbReference>
<reference evidence="9" key="1">
    <citation type="journal article" date="2017" name="Genome Biol. Evol.">
        <title>The complete genome sequence of the phytopathogenic fungus Sclerotinia sclerotiorum reveals insights into the genome architecture of broad host range pathogens.</title>
        <authorList>
            <person name="Derbyshire M."/>
            <person name="Denton-Giles M."/>
            <person name="Hegedus D."/>
            <person name="Seifbarghy S."/>
            <person name="Rollins J."/>
            <person name="van Kan J."/>
            <person name="Seidl M.F."/>
            <person name="Faino L."/>
            <person name="Mbengue M."/>
            <person name="Navaud O."/>
            <person name="Raffaele S."/>
            <person name="Hammond-Kosack K."/>
            <person name="Heard S."/>
            <person name="Oliver R."/>
        </authorList>
    </citation>
    <scope>NUCLEOTIDE SEQUENCE [LARGE SCALE GENOMIC DNA]</scope>
    <source>
        <strain evidence="9">ATCC 18683 / 1980 / Ss-1</strain>
    </source>
</reference>
<dbReference type="InterPro" id="IPR018970">
    <property type="entry name" value="Xul5P/Fru6P_PKetolase_N"/>
</dbReference>
<dbReference type="Gene3D" id="3.40.50.970">
    <property type="match status" value="2"/>
</dbReference>
<feature type="compositionally biased region" description="Basic and acidic residues" evidence="5">
    <location>
        <begin position="812"/>
        <end position="831"/>
    </location>
</feature>
<dbReference type="SUPFAM" id="SSF52518">
    <property type="entry name" value="Thiamin diphosphate-binding fold (THDP-binding)"/>
    <property type="match status" value="2"/>
</dbReference>
<dbReference type="PIRSF" id="PIRSF017245">
    <property type="entry name" value="Phosphoketolase"/>
    <property type="match status" value="1"/>
</dbReference>
<evidence type="ECO:0000256" key="3">
    <source>
        <dbReference type="ARBA" id="ARBA00023052"/>
    </source>
</evidence>
<protein>
    <recommendedName>
        <fullName evidence="10">Xylulose 5-phosphate/Fructose 6-phosphate phosphoketolase N-terminal domain-containing protein</fullName>
    </recommendedName>
</protein>
<dbReference type="Gene3D" id="3.40.50.920">
    <property type="match status" value="1"/>
</dbReference>
<evidence type="ECO:0000256" key="5">
    <source>
        <dbReference type="SAM" id="MobiDB-lite"/>
    </source>
</evidence>
<name>A0A1D9QIK6_SCLS1</name>
<dbReference type="Pfam" id="PF09363">
    <property type="entry name" value="XFP_C"/>
    <property type="match status" value="1"/>
</dbReference>
<dbReference type="Proteomes" id="UP000177798">
    <property type="component" value="Chromosome 13"/>
</dbReference>
<dbReference type="AlphaFoldDB" id="A0A1D9QIK6"/>
<dbReference type="EMBL" id="CP017826">
    <property type="protein sequence ID" value="APA14774.1"/>
    <property type="molecule type" value="Genomic_DNA"/>
</dbReference>
<dbReference type="InterPro" id="IPR019789">
    <property type="entry name" value="Xul5P/Fru6P_PKetolase_ThDP_BS"/>
</dbReference>